<evidence type="ECO:0000256" key="3">
    <source>
        <dbReference type="ARBA" id="ARBA00004906"/>
    </source>
</evidence>
<keyword evidence="10" id="KW-0833">Ubl conjugation pathway</keyword>
<evidence type="ECO:0000256" key="14">
    <source>
        <dbReference type="PROSITE-ProRule" id="PRU00175"/>
    </source>
</evidence>
<evidence type="ECO:0000313" key="17">
    <source>
        <dbReference type="EMBL" id="OMJ95243.1"/>
    </source>
</evidence>
<keyword evidence="11" id="KW-0862">Zinc</keyword>
<comment type="subcellular location">
    <subcellularLocation>
        <location evidence="2">Membrane</location>
        <topology evidence="2">Single-pass membrane protein</topology>
    </subcellularLocation>
</comment>
<evidence type="ECO:0000259" key="15">
    <source>
        <dbReference type="PROSITE" id="PS50089"/>
    </source>
</evidence>
<sequence>MHTKKSITSKCLIDQTDELSKILSNPNHFIDNKNLQDYINYLTFFLKLMNYEIGVEISFSQEVCIQCFKVFKKQDIRNPIYLTCNKHVLCSKDCTIEYIKTSTENNILNWKYTQCLRCFTPLNRKFFENIYGPAFAEMLKKAEEDKEPKFTCDICLTEWKIKECITLPCDHRFCKVCIKAHLETNINEAKVLDEDLTCPQGDKAPIDINIIKYTVEGEIFQKYERFAMERWTPQLENGEIDFHCKGTDCNFRIILEDNLEEYECPKCKHKSCPKCNEDPHKGSSCEAFKKWKEENEQADEKFDALVRNSQWVACPWCKQIIERTTGCQYMACNSIVCRGKKFFCFNCKQGLEYDHQRHNCAPR</sequence>
<evidence type="ECO:0000259" key="16">
    <source>
        <dbReference type="PROSITE" id="PS51873"/>
    </source>
</evidence>
<protein>
    <recommendedName>
        <fullName evidence="4">RBR-type E3 ubiquitin transferase</fullName>
        <ecNumber evidence="4">2.3.2.31</ecNumber>
    </recommendedName>
</protein>
<evidence type="ECO:0000256" key="12">
    <source>
        <dbReference type="ARBA" id="ARBA00022989"/>
    </source>
</evidence>
<dbReference type="InterPro" id="IPR031127">
    <property type="entry name" value="E3_UB_ligase_RBR"/>
</dbReference>
<dbReference type="InterPro" id="IPR013083">
    <property type="entry name" value="Znf_RING/FYVE/PHD"/>
</dbReference>
<dbReference type="Gene3D" id="3.30.40.10">
    <property type="entry name" value="Zinc/RING finger domain, C3HC4 (zinc finger)"/>
    <property type="match status" value="1"/>
</dbReference>
<evidence type="ECO:0000256" key="11">
    <source>
        <dbReference type="ARBA" id="ARBA00022833"/>
    </source>
</evidence>
<dbReference type="GO" id="GO:0005737">
    <property type="term" value="C:cytoplasm"/>
    <property type="evidence" value="ECO:0007669"/>
    <property type="project" value="UniProtKB-ARBA"/>
</dbReference>
<organism evidence="17 18">
    <name type="scientific">Stentor coeruleus</name>
    <dbReference type="NCBI Taxonomy" id="5963"/>
    <lineage>
        <taxon>Eukaryota</taxon>
        <taxon>Sar</taxon>
        <taxon>Alveolata</taxon>
        <taxon>Ciliophora</taxon>
        <taxon>Postciliodesmatophora</taxon>
        <taxon>Heterotrichea</taxon>
        <taxon>Heterotrichida</taxon>
        <taxon>Stentoridae</taxon>
        <taxon>Stentor</taxon>
    </lineage>
</organism>
<dbReference type="SMART" id="SM00184">
    <property type="entry name" value="RING"/>
    <property type="match status" value="1"/>
</dbReference>
<accession>A0A1R2D1X6</accession>
<dbReference type="AlphaFoldDB" id="A0A1R2D1X6"/>
<evidence type="ECO:0000256" key="4">
    <source>
        <dbReference type="ARBA" id="ARBA00012251"/>
    </source>
</evidence>
<evidence type="ECO:0000256" key="10">
    <source>
        <dbReference type="ARBA" id="ARBA00022786"/>
    </source>
</evidence>
<dbReference type="Pfam" id="PF00097">
    <property type="entry name" value="zf-C3HC4"/>
    <property type="match status" value="1"/>
</dbReference>
<evidence type="ECO:0000313" key="18">
    <source>
        <dbReference type="Proteomes" id="UP000187209"/>
    </source>
</evidence>
<feature type="domain" description="RING-type" evidence="16">
    <location>
        <begin position="148"/>
        <end position="363"/>
    </location>
</feature>
<keyword evidence="5" id="KW-0808">Transferase</keyword>
<dbReference type="OrthoDB" id="304870at2759"/>
<dbReference type="InterPro" id="IPR002867">
    <property type="entry name" value="IBR_dom"/>
</dbReference>
<evidence type="ECO:0000256" key="1">
    <source>
        <dbReference type="ARBA" id="ARBA00001798"/>
    </source>
</evidence>
<dbReference type="PROSITE" id="PS50089">
    <property type="entry name" value="ZF_RING_2"/>
    <property type="match status" value="1"/>
</dbReference>
<comment type="pathway">
    <text evidence="3">Protein modification; protein ubiquitination.</text>
</comment>
<dbReference type="InterPro" id="IPR017907">
    <property type="entry name" value="Znf_RING_CS"/>
</dbReference>
<evidence type="ECO:0000256" key="9">
    <source>
        <dbReference type="ARBA" id="ARBA00022771"/>
    </source>
</evidence>
<keyword evidence="12" id="KW-1133">Transmembrane helix</keyword>
<dbReference type="GO" id="GO:0016567">
    <property type="term" value="P:protein ubiquitination"/>
    <property type="evidence" value="ECO:0007669"/>
    <property type="project" value="InterPro"/>
</dbReference>
<dbReference type="GO" id="GO:0061630">
    <property type="term" value="F:ubiquitin protein ligase activity"/>
    <property type="evidence" value="ECO:0007669"/>
    <property type="project" value="UniProtKB-EC"/>
</dbReference>
<dbReference type="GO" id="GO:0008270">
    <property type="term" value="F:zinc ion binding"/>
    <property type="evidence" value="ECO:0007669"/>
    <property type="project" value="UniProtKB-KW"/>
</dbReference>
<reference evidence="17 18" key="1">
    <citation type="submission" date="2016-11" db="EMBL/GenBank/DDBJ databases">
        <title>The macronuclear genome of Stentor coeruleus: a giant cell with tiny introns.</title>
        <authorList>
            <person name="Slabodnick M."/>
            <person name="Ruby J.G."/>
            <person name="Reiff S.B."/>
            <person name="Swart E.C."/>
            <person name="Gosai S."/>
            <person name="Prabakaran S."/>
            <person name="Witkowska E."/>
            <person name="Larue G.E."/>
            <person name="Fisher S."/>
            <person name="Freeman R.M."/>
            <person name="Gunawardena J."/>
            <person name="Chu W."/>
            <person name="Stover N.A."/>
            <person name="Gregory B.D."/>
            <person name="Nowacki M."/>
            <person name="Derisi J."/>
            <person name="Roy S.W."/>
            <person name="Marshall W.F."/>
            <person name="Sood P."/>
        </authorList>
    </citation>
    <scope>NUCLEOTIDE SEQUENCE [LARGE SCALE GENOMIC DNA]</scope>
    <source>
        <strain evidence="17">WM001</strain>
    </source>
</reference>
<dbReference type="InterPro" id="IPR018957">
    <property type="entry name" value="Znf_C3HC4_RING-type"/>
</dbReference>
<keyword evidence="8" id="KW-0677">Repeat</keyword>
<dbReference type="InterPro" id="IPR044066">
    <property type="entry name" value="TRIAD_supradom"/>
</dbReference>
<comment type="catalytic activity">
    <reaction evidence="1">
        <text>[E2 ubiquitin-conjugating enzyme]-S-ubiquitinyl-L-cysteine + [acceptor protein]-L-lysine = [E2 ubiquitin-conjugating enzyme]-L-cysteine + [acceptor protein]-N(6)-ubiquitinyl-L-lysine.</text>
        <dbReference type="EC" id="2.3.2.31"/>
    </reaction>
</comment>
<dbReference type="InterPro" id="IPR001841">
    <property type="entry name" value="Znf_RING"/>
</dbReference>
<dbReference type="Pfam" id="PF01485">
    <property type="entry name" value="IBR"/>
    <property type="match status" value="1"/>
</dbReference>
<evidence type="ECO:0000256" key="8">
    <source>
        <dbReference type="ARBA" id="ARBA00022737"/>
    </source>
</evidence>
<keyword evidence="9 14" id="KW-0863">Zinc-finger</keyword>
<keyword evidence="13" id="KW-0472">Membrane</keyword>
<dbReference type="Proteomes" id="UP000187209">
    <property type="component" value="Unassembled WGS sequence"/>
</dbReference>
<dbReference type="FunFam" id="3.30.40.10:FF:000051">
    <property type="entry name" value="RBR-type E3 ubiquitin transferase"/>
    <property type="match status" value="1"/>
</dbReference>
<dbReference type="Gene3D" id="1.20.120.1750">
    <property type="match status" value="1"/>
</dbReference>
<evidence type="ECO:0000256" key="5">
    <source>
        <dbReference type="ARBA" id="ARBA00022679"/>
    </source>
</evidence>
<feature type="domain" description="RING-type" evidence="15">
    <location>
        <begin position="152"/>
        <end position="199"/>
    </location>
</feature>
<dbReference type="GO" id="GO:0031090">
    <property type="term" value="C:organelle membrane"/>
    <property type="evidence" value="ECO:0007669"/>
    <property type="project" value="UniProtKB-ARBA"/>
</dbReference>
<dbReference type="PROSITE" id="PS00518">
    <property type="entry name" value="ZF_RING_1"/>
    <property type="match status" value="1"/>
</dbReference>
<name>A0A1R2D1X6_9CILI</name>
<keyword evidence="18" id="KW-1185">Reference proteome</keyword>
<evidence type="ECO:0000256" key="7">
    <source>
        <dbReference type="ARBA" id="ARBA00022723"/>
    </source>
</evidence>
<dbReference type="PROSITE" id="PS51873">
    <property type="entry name" value="TRIAD"/>
    <property type="match status" value="1"/>
</dbReference>
<evidence type="ECO:0000256" key="13">
    <source>
        <dbReference type="ARBA" id="ARBA00023136"/>
    </source>
</evidence>
<evidence type="ECO:0000256" key="2">
    <source>
        <dbReference type="ARBA" id="ARBA00004167"/>
    </source>
</evidence>
<dbReference type="EMBL" id="MPUH01000015">
    <property type="protein sequence ID" value="OMJ95243.1"/>
    <property type="molecule type" value="Genomic_DNA"/>
</dbReference>
<comment type="caution">
    <text evidence="17">The sequence shown here is derived from an EMBL/GenBank/DDBJ whole genome shotgun (WGS) entry which is preliminary data.</text>
</comment>
<dbReference type="SUPFAM" id="SSF57850">
    <property type="entry name" value="RING/U-box"/>
    <property type="match status" value="3"/>
</dbReference>
<dbReference type="PANTHER" id="PTHR11685">
    <property type="entry name" value="RBR FAMILY RING FINGER AND IBR DOMAIN-CONTAINING"/>
    <property type="match status" value="1"/>
</dbReference>
<evidence type="ECO:0000256" key="6">
    <source>
        <dbReference type="ARBA" id="ARBA00022692"/>
    </source>
</evidence>
<dbReference type="EC" id="2.3.2.31" evidence="4"/>
<gene>
    <name evidence="17" type="ORF">SteCoe_1457</name>
</gene>
<proteinExistence type="predicted"/>
<keyword evidence="7" id="KW-0479">Metal-binding</keyword>
<keyword evidence="6" id="KW-0812">Transmembrane</keyword>